<dbReference type="OrthoDB" id="9762420at2"/>
<evidence type="ECO:0000313" key="1">
    <source>
        <dbReference type="EMBL" id="RYB01609.1"/>
    </source>
</evidence>
<dbReference type="AlphaFoldDB" id="A0A4Q2R7E9"/>
<dbReference type="EMBL" id="QYBC01000033">
    <property type="protein sequence ID" value="RYB01609.1"/>
    <property type="molecule type" value="Genomic_DNA"/>
</dbReference>
<organism evidence="1 2">
    <name type="scientific">Lichenibacterium ramalinae</name>
    <dbReference type="NCBI Taxonomy" id="2316527"/>
    <lineage>
        <taxon>Bacteria</taxon>
        <taxon>Pseudomonadati</taxon>
        <taxon>Pseudomonadota</taxon>
        <taxon>Alphaproteobacteria</taxon>
        <taxon>Hyphomicrobiales</taxon>
        <taxon>Lichenihabitantaceae</taxon>
        <taxon>Lichenibacterium</taxon>
    </lineage>
</organism>
<dbReference type="Pfam" id="PF05954">
    <property type="entry name" value="Phage_GPD"/>
    <property type="match status" value="1"/>
</dbReference>
<accession>A0A4Q2R7E9</accession>
<dbReference type="Proteomes" id="UP000289411">
    <property type="component" value="Unassembled WGS sequence"/>
</dbReference>
<dbReference type="Gene3D" id="3.55.50.10">
    <property type="entry name" value="Baseplate protein-like domains"/>
    <property type="match status" value="1"/>
</dbReference>
<protein>
    <recommendedName>
        <fullName evidence="3">Type VI secretion system tip protein VgrG</fullName>
    </recommendedName>
</protein>
<evidence type="ECO:0008006" key="3">
    <source>
        <dbReference type="Google" id="ProtNLM"/>
    </source>
</evidence>
<comment type="caution">
    <text evidence="1">The sequence shown here is derived from an EMBL/GenBank/DDBJ whole genome shotgun (WGS) entry which is preliminary data.</text>
</comment>
<gene>
    <name evidence="1" type="ORF">D3272_25135</name>
</gene>
<proteinExistence type="predicted"/>
<reference evidence="1 2" key="2">
    <citation type="submission" date="2019-02" db="EMBL/GenBank/DDBJ databases">
        <title>'Lichenibacterium ramalinii' gen. nov. sp. nov., 'Lichenibacterium minor' gen. nov. sp. nov.</title>
        <authorList>
            <person name="Pankratov T."/>
        </authorList>
    </citation>
    <scope>NUCLEOTIDE SEQUENCE [LARGE SCALE GENOMIC DNA]</scope>
    <source>
        <strain evidence="1 2">RmlP001</strain>
    </source>
</reference>
<dbReference type="RefSeq" id="WP_129221991.1">
    <property type="nucleotide sequence ID" value="NZ_QYBC01000033.1"/>
</dbReference>
<sequence length="231" mass="26083">MTLPVPYTQAGRMMAVSTRLGPDVLLLDGLDVDEMVNGLFTIRATVKAQRDDLAAADLIGSAADFALRLKDGGMRWWNGLVTELHEGPPTSRGTRSYALTLRPKPWLLSQKSDCRIFQNTSSIDVIETLCSEHGITDLQVRIIGVPVTLDYSVQWNETDLDDMLRRMQQDGYFFYHVHAEGRHTLFVTDHPSMYAPPAEDHDPLRARLARRGPHHRLAPLLRLHARHVPRS</sequence>
<name>A0A4Q2R7E9_9HYPH</name>
<dbReference type="SUPFAM" id="SSF69279">
    <property type="entry name" value="Phage tail proteins"/>
    <property type="match status" value="1"/>
</dbReference>
<keyword evidence="2" id="KW-1185">Reference proteome</keyword>
<evidence type="ECO:0000313" key="2">
    <source>
        <dbReference type="Proteomes" id="UP000289411"/>
    </source>
</evidence>
<reference evidence="1 2" key="1">
    <citation type="submission" date="2018-09" db="EMBL/GenBank/DDBJ databases">
        <authorList>
            <person name="Grouzdev D.S."/>
            <person name="Krutkina M.S."/>
        </authorList>
    </citation>
    <scope>NUCLEOTIDE SEQUENCE [LARGE SCALE GENOMIC DNA]</scope>
    <source>
        <strain evidence="1 2">RmlP001</strain>
    </source>
</reference>